<keyword evidence="1" id="KW-0472">Membrane</keyword>
<keyword evidence="1" id="KW-1133">Transmembrane helix</keyword>
<gene>
    <name evidence="2" type="ORF">ABWT76_003191</name>
</gene>
<proteinExistence type="predicted"/>
<protein>
    <submittedName>
        <fullName evidence="2">DUF3040 domain-containing protein</fullName>
    </submittedName>
</protein>
<evidence type="ECO:0000313" key="2">
    <source>
        <dbReference type="EMBL" id="XCM34584.1"/>
    </source>
</evidence>
<sequence>MNNSNNPEKDLEAKQKEIEERERAIRLRELEHELYQKEPPLYKTVPDTPPENKLKRWTRQAIKIGKFVGVVVIGIAAIQLGAWIAGFIIVGGIAWFSYKIFFDSDDVNVK</sequence>
<keyword evidence="1" id="KW-0812">Transmembrane</keyword>
<reference evidence="2" key="1">
    <citation type="submission" date="2024-07" db="EMBL/GenBank/DDBJ databases">
        <authorList>
            <person name="Kim Y.J."/>
            <person name="Jeong J.Y."/>
        </authorList>
    </citation>
    <scope>NUCLEOTIDE SEQUENCE</scope>
    <source>
        <strain evidence="2">GIHE-MW2</strain>
    </source>
</reference>
<dbReference type="Pfam" id="PF11239">
    <property type="entry name" value="DUF3040"/>
    <property type="match status" value="1"/>
</dbReference>
<feature type="transmembrane region" description="Helical" evidence="1">
    <location>
        <begin position="67"/>
        <end position="96"/>
    </location>
</feature>
<dbReference type="RefSeq" id="WP_354634637.1">
    <property type="nucleotide sequence ID" value="NZ_CP159837.1"/>
</dbReference>
<accession>A0AAU8J8F3</accession>
<name>A0AAU8J8F3_9CYAN</name>
<dbReference type="AlphaFoldDB" id="A0AAU8J8F3"/>
<evidence type="ECO:0000256" key="1">
    <source>
        <dbReference type="SAM" id="Phobius"/>
    </source>
</evidence>
<dbReference type="EMBL" id="CP159837">
    <property type="protein sequence ID" value="XCM34584.1"/>
    <property type="molecule type" value="Genomic_DNA"/>
</dbReference>
<dbReference type="InterPro" id="IPR021401">
    <property type="entry name" value="DUF3040"/>
</dbReference>
<organism evidence="2">
    <name type="scientific">Planktothricoides raciborskii GIHE-MW2</name>
    <dbReference type="NCBI Taxonomy" id="2792601"/>
    <lineage>
        <taxon>Bacteria</taxon>
        <taxon>Bacillati</taxon>
        <taxon>Cyanobacteriota</taxon>
        <taxon>Cyanophyceae</taxon>
        <taxon>Oscillatoriophycideae</taxon>
        <taxon>Oscillatoriales</taxon>
        <taxon>Oscillatoriaceae</taxon>
        <taxon>Planktothricoides</taxon>
    </lineage>
</organism>